<sequence>MASRISQLLIDKPQNAAITPTILPSGSRLSLLDSAPEIPEIPKSVKIFPSTMEVLADLQIDPLSLKENPKKVLKTAWDSMKTSVLTGAEQIKQHFRLGEFDLRHPQKLEPRPISKEIGGGLEAISGVAKMGFSPMTAFFEGANKIPVLGSVSKLISLPFIVMGETGTKIGGEIVDKLPISDEKKNDIKRGVEEIFALGAQLAIGKVGSVGTKKTAELVKRFGEKDAQTIVNKANELAKQAQEPVPVEVKPEVIEKTGKVTPQELAQPVIERGRPRKYIEVPREQLPVKMSEAEKGVSVLESRMKGLFETENVKKAKAEAEARGLDISVYDKMNKPEQLRNAAKYVSKTSQNEVLEVLEGKREAPGGLLHNAIMLALEEKSLRDKNVNLAIKLASLRSTRMGQEISILTEVSGLRPEIGAMQEIIRARRSFAEKRLPQGVRLSQKAESMKTEIKIEQTKQQLKMSEVQKILNEITC</sequence>
<name>A0A0G1SP14_9BACT</name>
<reference evidence="1 2" key="1">
    <citation type="journal article" date="2015" name="Nature">
        <title>rRNA introns, odd ribosomes, and small enigmatic genomes across a large radiation of phyla.</title>
        <authorList>
            <person name="Brown C.T."/>
            <person name="Hug L.A."/>
            <person name="Thomas B.C."/>
            <person name="Sharon I."/>
            <person name="Castelle C.J."/>
            <person name="Singh A."/>
            <person name="Wilkins M.J."/>
            <person name="Williams K.H."/>
            <person name="Banfield J.F."/>
        </authorList>
    </citation>
    <scope>NUCLEOTIDE SEQUENCE [LARGE SCALE GENOMIC DNA]</scope>
</reference>
<dbReference type="EMBL" id="LCMJ01000020">
    <property type="protein sequence ID" value="KKU35035.1"/>
    <property type="molecule type" value="Genomic_DNA"/>
</dbReference>
<dbReference type="AlphaFoldDB" id="A0A0G1SP14"/>
<organism evidence="1 2">
    <name type="scientific">Candidatus Azambacteria bacterium GW2011_GWB1_46_27</name>
    <dbReference type="NCBI Taxonomy" id="1618617"/>
    <lineage>
        <taxon>Bacteria</taxon>
        <taxon>Candidatus Azamiibacteriota</taxon>
    </lineage>
</organism>
<protein>
    <submittedName>
        <fullName evidence="1">Uncharacterized protein</fullName>
    </submittedName>
</protein>
<evidence type="ECO:0000313" key="1">
    <source>
        <dbReference type="EMBL" id="KKU35035.1"/>
    </source>
</evidence>
<accession>A0A0G1SP14</accession>
<evidence type="ECO:0000313" key="2">
    <source>
        <dbReference type="Proteomes" id="UP000034067"/>
    </source>
</evidence>
<gene>
    <name evidence="1" type="ORF">UX48_C0020G0005</name>
</gene>
<proteinExistence type="predicted"/>
<dbReference type="Proteomes" id="UP000034067">
    <property type="component" value="Unassembled WGS sequence"/>
</dbReference>
<comment type="caution">
    <text evidence="1">The sequence shown here is derived from an EMBL/GenBank/DDBJ whole genome shotgun (WGS) entry which is preliminary data.</text>
</comment>